<keyword evidence="2" id="KW-1185">Reference proteome</keyword>
<evidence type="ECO:0000313" key="1">
    <source>
        <dbReference type="EMBL" id="KAK5982453.1"/>
    </source>
</evidence>
<dbReference type="Proteomes" id="UP001331761">
    <property type="component" value="Unassembled WGS sequence"/>
</dbReference>
<dbReference type="AlphaFoldDB" id="A0AAN8G774"/>
<sequence length="161" mass="17774">MHAFSVAATMVDPTSSPQLNTACSMFKTWAHHLDDLFFSEKHEASALSRGLPAINCYIEAARVENETRARKYIARLPQLMTELQERPSCGFTAIVQRIASAYPLQILSALRPLLDPALIDGVIEAVARNVPVPSLSDDHECSALVKVLENACRTRLTDVRV</sequence>
<proteinExistence type="predicted"/>
<feature type="non-terminal residue" evidence="1">
    <location>
        <position position="161"/>
    </location>
</feature>
<dbReference type="EMBL" id="WIXE01005094">
    <property type="protein sequence ID" value="KAK5982453.1"/>
    <property type="molecule type" value="Genomic_DNA"/>
</dbReference>
<accession>A0AAN8G774</accession>
<organism evidence="1 2">
    <name type="scientific">Trichostrongylus colubriformis</name>
    <name type="common">Black scour worm</name>
    <dbReference type="NCBI Taxonomy" id="6319"/>
    <lineage>
        <taxon>Eukaryota</taxon>
        <taxon>Metazoa</taxon>
        <taxon>Ecdysozoa</taxon>
        <taxon>Nematoda</taxon>
        <taxon>Chromadorea</taxon>
        <taxon>Rhabditida</taxon>
        <taxon>Rhabditina</taxon>
        <taxon>Rhabditomorpha</taxon>
        <taxon>Strongyloidea</taxon>
        <taxon>Trichostrongylidae</taxon>
        <taxon>Trichostrongylus</taxon>
    </lineage>
</organism>
<evidence type="ECO:0000313" key="2">
    <source>
        <dbReference type="Proteomes" id="UP001331761"/>
    </source>
</evidence>
<comment type="caution">
    <text evidence="1">The sequence shown here is derived from an EMBL/GenBank/DDBJ whole genome shotgun (WGS) entry which is preliminary data.</text>
</comment>
<protein>
    <submittedName>
        <fullName evidence="1">Uncharacterized protein</fullName>
    </submittedName>
</protein>
<reference evidence="1 2" key="1">
    <citation type="submission" date="2019-10" db="EMBL/GenBank/DDBJ databases">
        <title>Assembly and Annotation for the nematode Trichostrongylus colubriformis.</title>
        <authorList>
            <person name="Martin J."/>
        </authorList>
    </citation>
    <scope>NUCLEOTIDE SEQUENCE [LARGE SCALE GENOMIC DNA]</scope>
    <source>
        <strain evidence="1">G859</strain>
        <tissue evidence="1">Whole worm</tissue>
    </source>
</reference>
<name>A0AAN8G774_TRICO</name>
<gene>
    <name evidence="1" type="ORF">GCK32_017789</name>
</gene>